<evidence type="ECO:0000313" key="2">
    <source>
        <dbReference type="EMBL" id="NMQ18329.1"/>
    </source>
</evidence>
<accession>A0ABX1TJN4</accession>
<reference evidence="2 3" key="1">
    <citation type="submission" date="2019-03" db="EMBL/GenBank/DDBJ databases">
        <title>Metabolic reconstructions from genomes of highly enriched 'Candidatus Accumulibacter' and 'Candidatus Competibacter' bioreactor populations.</title>
        <authorList>
            <person name="Annavajhala M.K."/>
            <person name="Welles L."/>
            <person name="Abbas B."/>
            <person name="Sorokin D."/>
            <person name="Park H."/>
            <person name="Van Loosdrecht M."/>
            <person name="Chandran K."/>
        </authorList>
    </citation>
    <scope>NUCLEOTIDE SEQUENCE [LARGE SCALE GENOMIC DNA]</scope>
    <source>
        <strain evidence="2 3">SBR_G</strain>
    </source>
</reference>
<evidence type="ECO:0000313" key="3">
    <source>
        <dbReference type="Proteomes" id="UP000760480"/>
    </source>
</evidence>
<name>A0ABX1TJN4_9GAMM</name>
<keyword evidence="3" id="KW-1185">Reference proteome</keyword>
<evidence type="ECO:0000256" key="1">
    <source>
        <dbReference type="SAM" id="MobiDB-lite"/>
    </source>
</evidence>
<gene>
    <name evidence="2" type="ORF">E4P82_03425</name>
</gene>
<dbReference type="RefSeq" id="WP_169247586.1">
    <property type="nucleotide sequence ID" value="NZ_SPMZ01000011.1"/>
</dbReference>
<feature type="region of interest" description="Disordered" evidence="1">
    <location>
        <begin position="1"/>
        <end position="58"/>
    </location>
</feature>
<sequence>MAIHRAPGPTGISTPAPDAAPSGSRTGSPPGALGLTDRAQPHAPQHPPKSATQKPTAKQPAYTIPQLLMAAGVRHEPYTKARGERIFLTAANQLIGTYADLRRFRQASVDYAGWDAHHIVEAQDLERLSVQQRFPPYEQQICVLLPKAAHAKRINSVLRKENPSHLQAAADDLKAAYRDAYWLMGDYCGGGERRVREELVNIVDTVFRWAGF</sequence>
<comment type="caution">
    <text evidence="2">The sequence shown here is derived from an EMBL/GenBank/DDBJ whole genome shotgun (WGS) entry which is preliminary data.</text>
</comment>
<organism evidence="2 3">
    <name type="scientific">Candidatus Competibacter phosphatis</name>
    <dbReference type="NCBI Taxonomy" id="221280"/>
    <lineage>
        <taxon>Bacteria</taxon>
        <taxon>Pseudomonadati</taxon>
        <taxon>Pseudomonadota</taxon>
        <taxon>Gammaproteobacteria</taxon>
        <taxon>Candidatus Competibacteraceae</taxon>
        <taxon>Candidatus Competibacter</taxon>
    </lineage>
</organism>
<dbReference type="Proteomes" id="UP000760480">
    <property type="component" value="Unassembled WGS sequence"/>
</dbReference>
<protein>
    <recommendedName>
        <fullName evidence="4">Guanylate kinase-like domain-containing protein</fullName>
    </recommendedName>
</protein>
<proteinExistence type="predicted"/>
<evidence type="ECO:0008006" key="4">
    <source>
        <dbReference type="Google" id="ProtNLM"/>
    </source>
</evidence>
<dbReference type="EMBL" id="SPMZ01000011">
    <property type="protein sequence ID" value="NMQ18329.1"/>
    <property type="molecule type" value="Genomic_DNA"/>
</dbReference>